<dbReference type="EMBL" id="SSTE01020204">
    <property type="protein sequence ID" value="KAA0034988.1"/>
    <property type="molecule type" value="Genomic_DNA"/>
</dbReference>
<evidence type="ECO:0000313" key="1">
    <source>
        <dbReference type="EMBL" id="KAA0034988.1"/>
    </source>
</evidence>
<sequence>MGDLLTFSWCVGSSLIKIEGKERRSLERKRREGEDRSCCRHCAPTAVPLLSSTTALPYFEGSAEMRRHRDKCVETDDVLRHPTDKEGWKHFDCEFPDLASNTWNVRLRVDYEGVSGMSHMQVIVRCLGYEVEYPSWDMDAIFQRTMCSV</sequence>
<evidence type="ECO:0000313" key="3">
    <source>
        <dbReference type="Proteomes" id="UP000321393"/>
    </source>
</evidence>
<proteinExistence type="predicted"/>
<dbReference type="EMBL" id="SSTD01015655">
    <property type="protein sequence ID" value="TYK02333.1"/>
    <property type="molecule type" value="Genomic_DNA"/>
</dbReference>
<reference evidence="3 4" key="1">
    <citation type="submission" date="2019-08" db="EMBL/GenBank/DDBJ databases">
        <title>Draft genome sequences of two oriental melons (Cucumis melo L. var makuwa).</title>
        <authorList>
            <person name="Kwon S.-Y."/>
        </authorList>
    </citation>
    <scope>NUCLEOTIDE SEQUENCE [LARGE SCALE GENOMIC DNA]</scope>
    <source>
        <strain evidence="4">cv. Chang Bougi</strain>
        <strain evidence="3">cv. SW 3</strain>
        <tissue evidence="1">Leaf</tissue>
    </source>
</reference>
<accession>A0A5A7SWK1</accession>
<dbReference type="InterPro" id="IPR004242">
    <property type="entry name" value="Transposase_21"/>
</dbReference>
<evidence type="ECO:0000313" key="2">
    <source>
        <dbReference type="EMBL" id="TYK02333.1"/>
    </source>
</evidence>
<organism evidence="1 3">
    <name type="scientific">Cucumis melo var. makuwa</name>
    <name type="common">Oriental melon</name>
    <dbReference type="NCBI Taxonomy" id="1194695"/>
    <lineage>
        <taxon>Eukaryota</taxon>
        <taxon>Viridiplantae</taxon>
        <taxon>Streptophyta</taxon>
        <taxon>Embryophyta</taxon>
        <taxon>Tracheophyta</taxon>
        <taxon>Spermatophyta</taxon>
        <taxon>Magnoliopsida</taxon>
        <taxon>eudicotyledons</taxon>
        <taxon>Gunneridae</taxon>
        <taxon>Pentapetalae</taxon>
        <taxon>rosids</taxon>
        <taxon>fabids</taxon>
        <taxon>Cucurbitales</taxon>
        <taxon>Cucurbitaceae</taxon>
        <taxon>Benincaseae</taxon>
        <taxon>Cucumis</taxon>
    </lineage>
</organism>
<dbReference type="Proteomes" id="UP000321947">
    <property type="component" value="Unassembled WGS sequence"/>
</dbReference>
<evidence type="ECO:0000313" key="4">
    <source>
        <dbReference type="Proteomes" id="UP000321947"/>
    </source>
</evidence>
<protein>
    <submittedName>
        <fullName evidence="1">Uncharacterized protein</fullName>
    </submittedName>
</protein>
<gene>
    <name evidence="2" type="ORF">E5676_scaffold155G00210</name>
    <name evidence="1" type="ORF">E6C27_scaffold57G00250</name>
</gene>
<dbReference type="Proteomes" id="UP000321393">
    <property type="component" value="Unassembled WGS sequence"/>
</dbReference>
<name>A0A5A7SWK1_CUCMM</name>
<dbReference type="Pfam" id="PF02992">
    <property type="entry name" value="Transposase_21"/>
    <property type="match status" value="1"/>
</dbReference>
<dbReference type="AlphaFoldDB" id="A0A5A7SWK1"/>
<comment type="caution">
    <text evidence="1">The sequence shown here is derived from an EMBL/GenBank/DDBJ whole genome shotgun (WGS) entry which is preliminary data.</text>
</comment>